<proteinExistence type="inferred from homology"/>
<dbReference type="PANTHER" id="PTHR42812:SF12">
    <property type="entry name" value="BETA-XYLOSIDASE-RELATED"/>
    <property type="match status" value="1"/>
</dbReference>
<evidence type="ECO:0000313" key="8">
    <source>
        <dbReference type="EMBL" id="RMI09579.1"/>
    </source>
</evidence>
<evidence type="ECO:0000256" key="4">
    <source>
        <dbReference type="PIRSR" id="PIRSR606710-1"/>
    </source>
</evidence>
<evidence type="ECO:0000313" key="9">
    <source>
        <dbReference type="Proteomes" id="UP000269289"/>
    </source>
</evidence>
<organism evidence="8 9">
    <name type="scientific">Cellulomonas triticagri</name>
    <dbReference type="NCBI Taxonomy" id="2483352"/>
    <lineage>
        <taxon>Bacteria</taxon>
        <taxon>Bacillati</taxon>
        <taxon>Actinomycetota</taxon>
        <taxon>Actinomycetes</taxon>
        <taxon>Micrococcales</taxon>
        <taxon>Cellulomonadaceae</taxon>
        <taxon>Cellulomonas</taxon>
    </lineage>
</organism>
<evidence type="ECO:0000256" key="1">
    <source>
        <dbReference type="ARBA" id="ARBA00009865"/>
    </source>
</evidence>
<dbReference type="InterPro" id="IPR051795">
    <property type="entry name" value="Glycosyl_Hydrlase_43"/>
</dbReference>
<evidence type="ECO:0000256" key="2">
    <source>
        <dbReference type="ARBA" id="ARBA00022801"/>
    </source>
</evidence>
<accession>A0A3M2J831</accession>
<dbReference type="AlphaFoldDB" id="A0A3M2J831"/>
<keyword evidence="2 6" id="KW-0378">Hydrolase</keyword>
<dbReference type="Pfam" id="PF04616">
    <property type="entry name" value="Glyco_hydro_43"/>
    <property type="match status" value="1"/>
</dbReference>
<dbReference type="EMBL" id="RFFI01000045">
    <property type="protein sequence ID" value="RMI09579.1"/>
    <property type="molecule type" value="Genomic_DNA"/>
</dbReference>
<evidence type="ECO:0000256" key="5">
    <source>
        <dbReference type="PIRSR" id="PIRSR606710-2"/>
    </source>
</evidence>
<dbReference type="PANTHER" id="PTHR42812">
    <property type="entry name" value="BETA-XYLOSIDASE"/>
    <property type="match status" value="1"/>
</dbReference>
<comment type="similarity">
    <text evidence="1 6">Belongs to the glycosyl hydrolase 43 family.</text>
</comment>
<dbReference type="GO" id="GO:0004553">
    <property type="term" value="F:hydrolase activity, hydrolyzing O-glycosyl compounds"/>
    <property type="evidence" value="ECO:0007669"/>
    <property type="project" value="InterPro"/>
</dbReference>
<comment type="caution">
    <text evidence="8">The sequence shown here is derived from an EMBL/GenBank/DDBJ whole genome shotgun (WGS) entry which is preliminary data.</text>
</comment>
<name>A0A3M2J831_9CELL</name>
<dbReference type="GO" id="GO:0005975">
    <property type="term" value="P:carbohydrate metabolic process"/>
    <property type="evidence" value="ECO:0007669"/>
    <property type="project" value="InterPro"/>
</dbReference>
<feature type="site" description="Important for catalytic activity, responsible for pKa modulation of the active site Glu and correct orientation of both the proton donor and substrate" evidence="5">
    <location>
        <position position="130"/>
    </location>
</feature>
<protein>
    <submittedName>
        <fullName evidence="8">Glycoside hydrolase family 43 protein</fullName>
    </submittedName>
</protein>
<evidence type="ECO:0000256" key="3">
    <source>
        <dbReference type="ARBA" id="ARBA00023295"/>
    </source>
</evidence>
<evidence type="ECO:0000256" key="6">
    <source>
        <dbReference type="RuleBase" id="RU361187"/>
    </source>
</evidence>
<dbReference type="InterPro" id="IPR013320">
    <property type="entry name" value="ConA-like_dom_sf"/>
</dbReference>
<dbReference type="Proteomes" id="UP000269289">
    <property type="component" value="Unassembled WGS sequence"/>
</dbReference>
<keyword evidence="3 6" id="KW-0326">Glycosidase</keyword>
<reference evidence="8 9" key="1">
    <citation type="submission" date="2018-10" db="EMBL/GenBank/DDBJ databases">
        <title>Isolation, diversity and antifungal activity of actinobacteria from wheat.</title>
        <authorList>
            <person name="Han C."/>
        </authorList>
    </citation>
    <scope>NUCLEOTIDE SEQUENCE [LARGE SCALE GENOMIC DNA]</scope>
    <source>
        <strain evidence="8 9">NEAU-YY56</strain>
    </source>
</reference>
<dbReference type="SUPFAM" id="SSF49899">
    <property type="entry name" value="Concanavalin A-like lectins/glucanases"/>
    <property type="match status" value="1"/>
</dbReference>
<dbReference type="Pfam" id="PF17851">
    <property type="entry name" value="GH43_C2"/>
    <property type="match status" value="1"/>
</dbReference>
<dbReference type="RefSeq" id="WP_122149218.1">
    <property type="nucleotide sequence ID" value="NZ_RFFI01000045.1"/>
</dbReference>
<dbReference type="CDD" id="cd18617">
    <property type="entry name" value="GH43_XynB-like"/>
    <property type="match status" value="1"/>
</dbReference>
<dbReference type="Gene3D" id="2.60.120.200">
    <property type="match status" value="1"/>
</dbReference>
<dbReference type="Gene3D" id="2.115.10.20">
    <property type="entry name" value="Glycosyl hydrolase domain, family 43"/>
    <property type="match status" value="1"/>
</dbReference>
<sequence length="531" mass="56203">MIVTNPLLPGCYPDPSVCRVGDDYFLVTSTFEYLPGLPVLRSRDLATWEQIGHVVDRPGQLDLTGIASSGGLYAPTLRHHDGVFWLIGTLVARDGDRRPAGVRDGTFVMTATDPAGPWSDPAWLDVDGIDPSLLFDADGRVWAHGTRLAADPEWDQQTEVWVRELDPATRTLVGPEHVVWTGAVRGAVWAEGPHLYRVGDRYLLLAAEGGTEFHHAVAVAVADEVTGPYRGNPANPVLTHRHLGRSVDVVGTGHADLVEAADGTWWAVLLGMRLCGGYHYPLGREAFLVPVTWEDGWPVFAPGVGRVPQEVEVPFAVPTGPRTAVQGGASGPVLPDDLRWTAVRALPAQVATPAADGWDLPLRPVTLADPVAAPTFVGIRLQHHHADLRAVVAAPLRAGDEVGLAVRQSERDHVRLAVTAVPGPGPGTAPGRRVVAVHRRAGEDHEVGAATLPGPVDAPTALGVEVRGAVLHLTAADGDETPVRVGTVRTGDLDSVAAGGFLGLWLGPYASATTRSPTLASVRAITYAPAP</sequence>
<gene>
    <name evidence="8" type="ORF">EBM89_09610</name>
</gene>
<evidence type="ECO:0000259" key="7">
    <source>
        <dbReference type="Pfam" id="PF17851"/>
    </source>
</evidence>
<feature type="domain" description="Beta-xylosidase C-terminal Concanavalin A-like" evidence="7">
    <location>
        <begin position="363"/>
        <end position="525"/>
    </location>
</feature>
<dbReference type="InterPro" id="IPR023296">
    <property type="entry name" value="Glyco_hydro_beta-prop_sf"/>
</dbReference>
<feature type="active site" description="Proton donor" evidence="4">
    <location>
        <position position="191"/>
    </location>
</feature>
<dbReference type="InterPro" id="IPR041542">
    <property type="entry name" value="GH43_C2"/>
</dbReference>
<keyword evidence="9" id="KW-1185">Reference proteome</keyword>
<dbReference type="SUPFAM" id="SSF75005">
    <property type="entry name" value="Arabinanase/levansucrase/invertase"/>
    <property type="match status" value="1"/>
</dbReference>
<dbReference type="InterPro" id="IPR006710">
    <property type="entry name" value="Glyco_hydro_43"/>
</dbReference>
<feature type="active site" description="Proton acceptor" evidence="4">
    <location>
        <position position="14"/>
    </location>
</feature>
<dbReference type="OrthoDB" id="9801455at2"/>